<dbReference type="RefSeq" id="WP_221208011.1">
    <property type="nucleotide sequence ID" value="NZ_JACHXD010000001.1"/>
</dbReference>
<keyword evidence="5" id="KW-1185">Reference proteome</keyword>
<organism evidence="4 5">
    <name type="scientific">Pseudoduganella violacea</name>
    <dbReference type="NCBI Taxonomy" id="1715466"/>
    <lineage>
        <taxon>Bacteria</taxon>
        <taxon>Pseudomonadati</taxon>
        <taxon>Pseudomonadota</taxon>
        <taxon>Betaproteobacteria</taxon>
        <taxon>Burkholderiales</taxon>
        <taxon>Oxalobacteraceae</taxon>
        <taxon>Telluria group</taxon>
        <taxon>Pseudoduganella</taxon>
    </lineage>
</organism>
<dbReference type="EMBL" id="JACHXD010000001">
    <property type="protein sequence ID" value="MBB3117583.1"/>
    <property type="molecule type" value="Genomic_DNA"/>
</dbReference>
<evidence type="ECO:0000313" key="5">
    <source>
        <dbReference type="Proteomes" id="UP000541535"/>
    </source>
</evidence>
<feature type="domain" description="N-acetyltransferase" evidence="3">
    <location>
        <begin position="2"/>
        <end position="144"/>
    </location>
</feature>
<protein>
    <submittedName>
        <fullName evidence="4">GNAT superfamily N-acetyltransferase</fullName>
    </submittedName>
</protein>
<sequence>MFEIRKSQPGDAPALAEVWRRSVHATHHFLSDEDFRQIDLLVSQQYLPQADLWLAVDDAGAPVAFLGLSGTHVDSLFVDPAVRGQGIGKLLLAHVGQMPAALTVDVNEQNAQAVGFYLQQGFVQTGRSATDGEGRPYPLLHLRRAAPPALPPVRDIRVRLATPADIPVLFDVRTSVLQNHLSRGQMVEWGVTPETTLQLMRQSPCIWVGEVNGEVVAFATADVEGGSVFAMFIRPGFEGLGLGRRLMAEVEALLFRHHELIWLETDGRDPVRANGFYLKLGWTLAAQLEEGDVRYEKRRPA</sequence>
<dbReference type="GO" id="GO:0016747">
    <property type="term" value="F:acyltransferase activity, transferring groups other than amino-acyl groups"/>
    <property type="evidence" value="ECO:0007669"/>
    <property type="project" value="InterPro"/>
</dbReference>
<proteinExistence type="predicted"/>
<name>A0A7W5B6S3_9BURK</name>
<dbReference type="CDD" id="cd04301">
    <property type="entry name" value="NAT_SF"/>
    <property type="match status" value="2"/>
</dbReference>
<dbReference type="SUPFAM" id="SSF55729">
    <property type="entry name" value="Acyl-CoA N-acyltransferases (Nat)"/>
    <property type="match status" value="2"/>
</dbReference>
<dbReference type="PANTHER" id="PTHR43800:SF1">
    <property type="entry name" value="PEPTIDYL-LYSINE N-ACETYLTRANSFERASE YJAB"/>
    <property type="match status" value="1"/>
</dbReference>
<accession>A0A7W5B6S3</accession>
<dbReference type="InterPro" id="IPR016181">
    <property type="entry name" value="Acyl_CoA_acyltransferase"/>
</dbReference>
<dbReference type="InterPro" id="IPR000182">
    <property type="entry name" value="GNAT_dom"/>
</dbReference>
<dbReference type="NCBIfam" id="NF007807">
    <property type="entry name" value="PRK10514.1"/>
    <property type="match status" value="1"/>
</dbReference>
<dbReference type="Pfam" id="PF00583">
    <property type="entry name" value="Acetyltransf_1"/>
    <property type="match status" value="1"/>
</dbReference>
<dbReference type="PANTHER" id="PTHR43800">
    <property type="entry name" value="PEPTIDYL-LYSINE N-ACETYLTRANSFERASE YJAB"/>
    <property type="match status" value="1"/>
</dbReference>
<gene>
    <name evidence="4" type="ORF">FHS03_000602</name>
</gene>
<dbReference type="Proteomes" id="UP000541535">
    <property type="component" value="Unassembled WGS sequence"/>
</dbReference>
<dbReference type="Pfam" id="PF13673">
    <property type="entry name" value="Acetyltransf_10"/>
    <property type="match status" value="1"/>
</dbReference>
<feature type="domain" description="N-acetyltransferase" evidence="3">
    <location>
        <begin position="156"/>
        <end position="300"/>
    </location>
</feature>
<keyword evidence="1 4" id="KW-0808">Transferase</keyword>
<keyword evidence="2" id="KW-0012">Acyltransferase</keyword>
<dbReference type="Gene3D" id="3.40.630.30">
    <property type="match status" value="2"/>
</dbReference>
<evidence type="ECO:0000313" key="4">
    <source>
        <dbReference type="EMBL" id="MBB3117583.1"/>
    </source>
</evidence>
<dbReference type="AlphaFoldDB" id="A0A7W5B6S3"/>
<reference evidence="4 5" key="1">
    <citation type="submission" date="2020-08" db="EMBL/GenBank/DDBJ databases">
        <title>Genomic Encyclopedia of Type Strains, Phase III (KMG-III): the genomes of soil and plant-associated and newly described type strains.</title>
        <authorList>
            <person name="Whitman W."/>
        </authorList>
    </citation>
    <scope>NUCLEOTIDE SEQUENCE [LARGE SCALE GENOMIC DNA]</scope>
    <source>
        <strain evidence="4 5">CECT 8897</strain>
    </source>
</reference>
<dbReference type="PROSITE" id="PS51186">
    <property type="entry name" value="GNAT"/>
    <property type="match status" value="2"/>
</dbReference>
<comment type="caution">
    <text evidence="4">The sequence shown here is derived from an EMBL/GenBank/DDBJ whole genome shotgun (WGS) entry which is preliminary data.</text>
</comment>
<evidence type="ECO:0000259" key="3">
    <source>
        <dbReference type="PROSITE" id="PS51186"/>
    </source>
</evidence>
<evidence type="ECO:0000256" key="1">
    <source>
        <dbReference type="ARBA" id="ARBA00022679"/>
    </source>
</evidence>
<evidence type="ECO:0000256" key="2">
    <source>
        <dbReference type="ARBA" id="ARBA00023315"/>
    </source>
</evidence>